<dbReference type="PANTHER" id="PTHR36974:SF1">
    <property type="entry name" value="DOXX FAMILY MEMBRANE PROTEIN"/>
    <property type="match status" value="1"/>
</dbReference>
<protein>
    <submittedName>
        <fullName evidence="1">DoxX family protein</fullName>
    </submittedName>
</protein>
<organism evidence="1 2">
    <name type="scientific">Dermacoccus abyssi</name>
    <dbReference type="NCBI Taxonomy" id="322596"/>
    <lineage>
        <taxon>Bacteria</taxon>
        <taxon>Bacillati</taxon>
        <taxon>Actinomycetota</taxon>
        <taxon>Actinomycetes</taxon>
        <taxon>Micrococcales</taxon>
        <taxon>Dermacoccaceae</taxon>
        <taxon>Dermacoccus</taxon>
    </lineage>
</organism>
<evidence type="ECO:0000313" key="1">
    <source>
        <dbReference type="EMBL" id="RHW47135.1"/>
    </source>
</evidence>
<evidence type="ECO:0000313" key="2">
    <source>
        <dbReference type="Proteomes" id="UP000285376"/>
    </source>
</evidence>
<comment type="caution">
    <text evidence="1">The sequence shown here is derived from an EMBL/GenBank/DDBJ whole genome shotgun (WGS) entry which is preliminary data.</text>
</comment>
<sequence length="138" mass="14833">MDLRANITHLTPVARGLVGAYVVSGVIHLVKPQVFEGIVPKQLPRRRELVYVSGVAELACAAGMLTPRTREVAGVASAALLVAVFPANVEMARQAHSRITRRGSTPQREVQRALSVARLPLQWPLIRSSVAIARGGRG</sequence>
<gene>
    <name evidence="1" type="ORF">D1832_03895</name>
</gene>
<dbReference type="Proteomes" id="UP000285376">
    <property type="component" value="Unassembled WGS sequence"/>
</dbReference>
<dbReference type="AlphaFoldDB" id="A0A417Z906"/>
<accession>A0A417Z906</accession>
<dbReference type="RefSeq" id="WP_118912698.1">
    <property type="nucleotide sequence ID" value="NZ_CBCRVH010000006.1"/>
</dbReference>
<reference evidence="1 2" key="1">
    <citation type="submission" date="2018-08" db="EMBL/GenBank/DDBJ databases">
        <title>Whole genome sequence analysis of Dermacoccus abyssi bacteria isolated from Deep Mariana trench Micromonospora spp reveals genes involved in the environmental adaptation and production of secondary metabolites.</title>
        <authorList>
            <person name="Abdel-Mageed W.M."/>
            <person name="Lehri B."/>
            <person name="Nouioui I."/>
            <person name="Goodfellow I."/>
            <person name="Jaspars M."/>
            <person name="Karlyshev A."/>
        </authorList>
    </citation>
    <scope>NUCLEOTIDE SEQUENCE [LARGE SCALE GENOMIC DNA]</scope>
    <source>
        <strain evidence="1 2">MT1.1</strain>
    </source>
</reference>
<name>A0A417Z906_9MICO</name>
<dbReference type="EMBL" id="QWLM01000003">
    <property type="protein sequence ID" value="RHW47135.1"/>
    <property type="molecule type" value="Genomic_DNA"/>
</dbReference>
<dbReference type="PANTHER" id="PTHR36974">
    <property type="entry name" value="MEMBRANE PROTEIN-RELATED"/>
    <property type="match status" value="1"/>
</dbReference>
<proteinExistence type="predicted"/>